<protein>
    <submittedName>
        <fullName evidence="1">Uncharacterized protein</fullName>
    </submittedName>
</protein>
<dbReference type="EMBL" id="MUJZ01035133">
    <property type="protein sequence ID" value="OTF76933.1"/>
    <property type="molecule type" value="Genomic_DNA"/>
</dbReference>
<evidence type="ECO:0000313" key="1">
    <source>
        <dbReference type="EMBL" id="OTF76933.1"/>
    </source>
</evidence>
<organism evidence="1 2">
    <name type="scientific">Euroglyphus maynei</name>
    <name type="common">Mayne's house dust mite</name>
    <dbReference type="NCBI Taxonomy" id="6958"/>
    <lineage>
        <taxon>Eukaryota</taxon>
        <taxon>Metazoa</taxon>
        <taxon>Ecdysozoa</taxon>
        <taxon>Arthropoda</taxon>
        <taxon>Chelicerata</taxon>
        <taxon>Arachnida</taxon>
        <taxon>Acari</taxon>
        <taxon>Acariformes</taxon>
        <taxon>Sarcoptiformes</taxon>
        <taxon>Astigmata</taxon>
        <taxon>Psoroptidia</taxon>
        <taxon>Analgoidea</taxon>
        <taxon>Pyroglyphidae</taxon>
        <taxon>Pyroglyphinae</taxon>
        <taxon>Euroglyphus</taxon>
    </lineage>
</organism>
<comment type="caution">
    <text evidence="1">The sequence shown here is derived from an EMBL/GenBank/DDBJ whole genome shotgun (WGS) entry which is preliminary data.</text>
</comment>
<dbReference type="Proteomes" id="UP000194236">
    <property type="component" value="Unassembled WGS sequence"/>
</dbReference>
<proteinExistence type="predicted"/>
<gene>
    <name evidence="1" type="ORF">BLA29_013572</name>
</gene>
<reference evidence="1 2" key="1">
    <citation type="submission" date="2017-03" db="EMBL/GenBank/DDBJ databases">
        <title>Genome Survey of Euroglyphus maynei.</title>
        <authorList>
            <person name="Arlian L.G."/>
            <person name="Morgan M.S."/>
            <person name="Rider S.D."/>
        </authorList>
    </citation>
    <scope>NUCLEOTIDE SEQUENCE [LARGE SCALE GENOMIC DNA]</scope>
    <source>
        <strain evidence="1">Arlian Lab</strain>
        <tissue evidence="1">Whole body</tissue>
    </source>
</reference>
<sequence length="89" mass="10389">MDLRSVASNDTLRSQPIQCWNETHSRIVSLDGQKSRPYVLVSLLDRRKNNNLLIYDVRHFNQPIFTHVECGAYRQNPSTIYVPRFDPDA</sequence>
<feature type="non-terminal residue" evidence="1">
    <location>
        <position position="89"/>
    </location>
</feature>
<accession>A0A1Y3BAL2</accession>
<name>A0A1Y3BAL2_EURMA</name>
<evidence type="ECO:0000313" key="2">
    <source>
        <dbReference type="Proteomes" id="UP000194236"/>
    </source>
</evidence>
<dbReference type="AlphaFoldDB" id="A0A1Y3BAL2"/>
<keyword evidence="2" id="KW-1185">Reference proteome</keyword>